<keyword evidence="3" id="KW-0238">DNA-binding</keyword>
<dbReference type="PROSITE" id="PS50043">
    <property type="entry name" value="HTH_LUXR_2"/>
    <property type="match status" value="1"/>
</dbReference>
<name>U5WA86_9ACTN</name>
<dbReference type="KEGG" id="afs:AFR_38925"/>
<evidence type="ECO:0000256" key="2">
    <source>
        <dbReference type="ARBA" id="ARBA00023015"/>
    </source>
</evidence>
<dbReference type="InterPro" id="IPR016032">
    <property type="entry name" value="Sig_transdc_resp-reg_C-effctor"/>
</dbReference>
<keyword evidence="2" id="KW-0805">Transcription regulation</keyword>
<dbReference type="HOGENOM" id="CLU_1218033_0_0_11"/>
<feature type="domain" description="HTH luxR-type" evidence="6">
    <location>
        <begin position="136"/>
        <end position="201"/>
    </location>
</feature>
<dbReference type="SMART" id="SM00448">
    <property type="entry name" value="REC"/>
    <property type="match status" value="1"/>
</dbReference>
<dbReference type="SUPFAM" id="SSF46894">
    <property type="entry name" value="C-terminal effector domain of the bipartite response regulators"/>
    <property type="match status" value="1"/>
</dbReference>
<reference evidence="8 9" key="1">
    <citation type="journal article" date="2014" name="J. Biotechnol.">
        <title>Complete genome sequence of the actinobacterium Actinoplanes friuliensis HAG 010964, producer of the lipopeptide antibiotic friulimycin.</title>
        <authorList>
            <person name="Ruckert C."/>
            <person name="Szczepanowski R."/>
            <person name="Albersmeier A."/>
            <person name="Goesmann A."/>
            <person name="Fischer N."/>
            <person name="Steinkamper A."/>
            <person name="Puhler A."/>
            <person name="Biener R."/>
            <person name="Schwartz D."/>
            <person name="Kalinowski J."/>
        </authorList>
    </citation>
    <scope>NUCLEOTIDE SEQUENCE [LARGE SCALE GENOMIC DNA]</scope>
    <source>
        <strain evidence="8 9">DSM 7358</strain>
    </source>
</reference>
<evidence type="ECO:0000259" key="6">
    <source>
        <dbReference type="PROSITE" id="PS50043"/>
    </source>
</evidence>
<dbReference type="InterPro" id="IPR001789">
    <property type="entry name" value="Sig_transdc_resp-reg_receiver"/>
</dbReference>
<feature type="modified residue" description="4-aspartylphosphate" evidence="5">
    <location>
        <position position="65"/>
    </location>
</feature>
<evidence type="ECO:0000256" key="5">
    <source>
        <dbReference type="PROSITE-ProRule" id="PRU00169"/>
    </source>
</evidence>
<evidence type="ECO:0000313" key="8">
    <source>
        <dbReference type="EMBL" id="AGZ46039.1"/>
    </source>
</evidence>
<feature type="domain" description="Response regulatory" evidence="7">
    <location>
        <begin position="19"/>
        <end position="128"/>
    </location>
</feature>
<keyword evidence="9" id="KW-1185">Reference proteome</keyword>
<dbReference type="Proteomes" id="UP000017746">
    <property type="component" value="Chromosome"/>
</dbReference>
<dbReference type="Pfam" id="PF00196">
    <property type="entry name" value="GerE"/>
    <property type="match status" value="1"/>
</dbReference>
<dbReference type="GO" id="GO:0003677">
    <property type="term" value="F:DNA binding"/>
    <property type="evidence" value="ECO:0007669"/>
    <property type="project" value="UniProtKB-KW"/>
</dbReference>
<dbReference type="InterPro" id="IPR000792">
    <property type="entry name" value="Tscrpt_reg_LuxR_C"/>
</dbReference>
<keyword evidence="4" id="KW-0804">Transcription</keyword>
<protein>
    <submittedName>
        <fullName evidence="8">Transcription factor</fullName>
    </submittedName>
</protein>
<evidence type="ECO:0000256" key="1">
    <source>
        <dbReference type="ARBA" id="ARBA00022553"/>
    </source>
</evidence>
<dbReference type="EMBL" id="CP006272">
    <property type="protein sequence ID" value="AGZ46039.1"/>
    <property type="molecule type" value="Genomic_DNA"/>
</dbReference>
<dbReference type="STRING" id="1246995.AFR_38925"/>
<dbReference type="CDD" id="cd17535">
    <property type="entry name" value="REC_NarL-like"/>
    <property type="match status" value="1"/>
</dbReference>
<dbReference type="SMART" id="SM00421">
    <property type="entry name" value="HTH_LUXR"/>
    <property type="match status" value="1"/>
</dbReference>
<dbReference type="InterPro" id="IPR036388">
    <property type="entry name" value="WH-like_DNA-bd_sf"/>
</dbReference>
<dbReference type="AlphaFoldDB" id="U5WA86"/>
<keyword evidence="1 5" id="KW-0597">Phosphoprotein</keyword>
<dbReference type="CDD" id="cd06170">
    <property type="entry name" value="LuxR_C_like"/>
    <property type="match status" value="1"/>
</dbReference>
<dbReference type="PANTHER" id="PTHR44688">
    <property type="entry name" value="DNA-BINDING TRANSCRIPTIONAL ACTIVATOR DEVR_DOSR"/>
    <property type="match status" value="1"/>
</dbReference>
<gene>
    <name evidence="8" type="ORF">AFR_38925</name>
</gene>
<evidence type="ECO:0000313" key="9">
    <source>
        <dbReference type="Proteomes" id="UP000017746"/>
    </source>
</evidence>
<dbReference type="PROSITE" id="PS50110">
    <property type="entry name" value="RESPONSE_REGULATORY"/>
    <property type="match status" value="1"/>
</dbReference>
<evidence type="ECO:0000259" key="7">
    <source>
        <dbReference type="PROSITE" id="PS50110"/>
    </source>
</evidence>
<dbReference type="GO" id="GO:0000160">
    <property type="term" value="P:phosphorelay signal transduction system"/>
    <property type="evidence" value="ECO:0007669"/>
    <property type="project" value="InterPro"/>
</dbReference>
<dbReference type="InterPro" id="IPR011006">
    <property type="entry name" value="CheY-like_superfamily"/>
</dbReference>
<dbReference type="SUPFAM" id="SSF52172">
    <property type="entry name" value="CheY-like"/>
    <property type="match status" value="1"/>
</dbReference>
<organism evidence="8 9">
    <name type="scientific">Actinoplanes friuliensis DSM 7358</name>
    <dbReference type="NCBI Taxonomy" id="1246995"/>
    <lineage>
        <taxon>Bacteria</taxon>
        <taxon>Bacillati</taxon>
        <taxon>Actinomycetota</taxon>
        <taxon>Actinomycetes</taxon>
        <taxon>Micromonosporales</taxon>
        <taxon>Micromonosporaceae</taxon>
        <taxon>Actinoplanes</taxon>
    </lineage>
</organism>
<dbReference type="GO" id="GO:0006355">
    <property type="term" value="P:regulation of DNA-templated transcription"/>
    <property type="evidence" value="ECO:0007669"/>
    <property type="project" value="InterPro"/>
</dbReference>
<evidence type="ECO:0000256" key="4">
    <source>
        <dbReference type="ARBA" id="ARBA00023163"/>
    </source>
</evidence>
<proteinExistence type="predicted"/>
<accession>U5WA86</accession>
<dbReference type="InterPro" id="IPR058245">
    <property type="entry name" value="NreC/VraR/RcsB-like_REC"/>
</dbReference>
<sequence length="206" mass="21584">MIGRPGTSRAATAGTGLVRVGLVDDHPVTLWGLRSALEAAGLSVTATAADTAGLDPDGFDVLLLDLYLGSDLPCLDEIRHWSDRTRVVVMSASERPEDVAQTMAAGARAYVHKGNSAERYVSTVHAAAAGLARAAAPDPAGKLSPRERLVLTGIAGGRTHDQIARQLGISRHTVDTYVKRVRAKMNVGNKAELTRASMALGLGRPG</sequence>
<dbReference type="PATRIC" id="fig|1246995.3.peg.7878"/>
<dbReference type="PRINTS" id="PR00038">
    <property type="entry name" value="HTHLUXR"/>
</dbReference>
<dbReference type="Pfam" id="PF00072">
    <property type="entry name" value="Response_reg"/>
    <property type="match status" value="1"/>
</dbReference>
<dbReference type="Gene3D" id="3.40.50.2300">
    <property type="match status" value="1"/>
</dbReference>
<evidence type="ECO:0000256" key="3">
    <source>
        <dbReference type="ARBA" id="ARBA00023125"/>
    </source>
</evidence>
<dbReference type="Gene3D" id="1.10.10.10">
    <property type="entry name" value="Winged helix-like DNA-binding domain superfamily/Winged helix DNA-binding domain"/>
    <property type="match status" value="1"/>
</dbReference>
<dbReference type="PANTHER" id="PTHR44688:SF16">
    <property type="entry name" value="DNA-BINDING TRANSCRIPTIONAL ACTIVATOR DEVR_DOSR"/>
    <property type="match status" value="1"/>
</dbReference>
<dbReference type="eggNOG" id="COG2197">
    <property type="taxonomic scope" value="Bacteria"/>
</dbReference>